<dbReference type="Proteomes" id="UP000199580">
    <property type="component" value="Unassembled WGS sequence"/>
</dbReference>
<proteinExistence type="predicted"/>
<gene>
    <name evidence="1" type="ORF">SAMN04487935_2742</name>
</gene>
<reference evidence="1 2" key="1">
    <citation type="submission" date="2016-10" db="EMBL/GenBank/DDBJ databases">
        <authorList>
            <person name="de Groot N.N."/>
        </authorList>
    </citation>
    <scope>NUCLEOTIDE SEQUENCE [LARGE SCALE GENOMIC DNA]</scope>
    <source>
        <strain evidence="1 2">CGMCC 1.10076</strain>
    </source>
</reference>
<sequence>MSTHYTLNENNHDEGDFENIIRINSNESDFEEEDYDLDYDPNEMYYALMNEKN</sequence>
<organism evidence="1 2">
    <name type="scientific">Flavobacterium noncentrifugens</name>
    <dbReference type="NCBI Taxonomy" id="1128970"/>
    <lineage>
        <taxon>Bacteria</taxon>
        <taxon>Pseudomonadati</taxon>
        <taxon>Bacteroidota</taxon>
        <taxon>Flavobacteriia</taxon>
        <taxon>Flavobacteriales</taxon>
        <taxon>Flavobacteriaceae</taxon>
        <taxon>Flavobacterium</taxon>
    </lineage>
</organism>
<accession>A0A1G8ZTS6</accession>
<keyword evidence="2" id="KW-1185">Reference proteome</keyword>
<evidence type="ECO:0000313" key="1">
    <source>
        <dbReference type="EMBL" id="SDK18532.1"/>
    </source>
</evidence>
<protein>
    <submittedName>
        <fullName evidence="1">Uncharacterized protein</fullName>
    </submittedName>
</protein>
<dbReference type="AlphaFoldDB" id="A0A1G8ZTS6"/>
<dbReference type="EMBL" id="FNEZ01000004">
    <property type="protein sequence ID" value="SDK18532.1"/>
    <property type="molecule type" value="Genomic_DNA"/>
</dbReference>
<name>A0A1G8ZTS6_9FLAO</name>
<evidence type="ECO:0000313" key="2">
    <source>
        <dbReference type="Proteomes" id="UP000199580"/>
    </source>
</evidence>
<dbReference type="RefSeq" id="WP_170227581.1">
    <property type="nucleotide sequence ID" value="NZ_BKAI01000008.1"/>
</dbReference>
<dbReference type="STRING" id="1128970.SAMN04487935_2742"/>